<dbReference type="InterPro" id="IPR036866">
    <property type="entry name" value="RibonucZ/Hydroxyglut_hydro"/>
</dbReference>
<dbReference type="SUPFAM" id="SSF56281">
    <property type="entry name" value="Metallo-hydrolase/oxidoreductase"/>
    <property type="match status" value="1"/>
</dbReference>
<dbReference type="Gene3D" id="3.60.15.10">
    <property type="entry name" value="Ribonuclease Z/Hydroxyacylglutathione hydrolase-like"/>
    <property type="match status" value="1"/>
</dbReference>
<dbReference type="AlphaFoldDB" id="A0A2N3Y6N9"/>
<dbReference type="RefSeq" id="WP_238935547.1">
    <property type="nucleotide sequence ID" value="NZ_CP061007.1"/>
</dbReference>
<evidence type="ECO:0000259" key="2">
    <source>
        <dbReference type="Pfam" id="PF00753"/>
    </source>
</evidence>
<feature type="region of interest" description="Disordered" evidence="1">
    <location>
        <begin position="105"/>
        <end position="128"/>
    </location>
</feature>
<protein>
    <submittedName>
        <fullName evidence="3">Metallo-beta-lactamase superfamily protein</fullName>
    </submittedName>
</protein>
<dbReference type="EMBL" id="PJNB01000001">
    <property type="protein sequence ID" value="PKW18535.1"/>
    <property type="molecule type" value="Genomic_DNA"/>
</dbReference>
<comment type="caution">
    <text evidence="3">The sequence shown here is derived from an EMBL/GenBank/DDBJ whole genome shotgun (WGS) entry which is preliminary data.</text>
</comment>
<evidence type="ECO:0000313" key="4">
    <source>
        <dbReference type="Proteomes" id="UP000233786"/>
    </source>
</evidence>
<organism evidence="3 4">
    <name type="scientific">Saccharopolyspora spinosa</name>
    <dbReference type="NCBI Taxonomy" id="60894"/>
    <lineage>
        <taxon>Bacteria</taxon>
        <taxon>Bacillati</taxon>
        <taxon>Actinomycetota</taxon>
        <taxon>Actinomycetes</taxon>
        <taxon>Pseudonocardiales</taxon>
        <taxon>Pseudonocardiaceae</taxon>
        <taxon>Saccharopolyspora</taxon>
    </lineage>
</organism>
<dbReference type="CDD" id="cd06262">
    <property type="entry name" value="metallo-hydrolase-like_MBL-fold"/>
    <property type="match status" value="1"/>
</dbReference>
<dbReference type="Pfam" id="PF00753">
    <property type="entry name" value="Lactamase_B"/>
    <property type="match status" value="1"/>
</dbReference>
<proteinExistence type="predicted"/>
<evidence type="ECO:0000313" key="3">
    <source>
        <dbReference type="EMBL" id="PKW18535.1"/>
    </source>
</evidence>
<keyword evidence="4" id="KW-1185">Reference proteome</keyword>
<accession>A0A2N3Y6N9</accession>
<feature type="domain" description="Metallo-beta-lactamase" evidence="2">
    <location>
        <begin position="24"/>
        <end position="106"/>
    </location>
</feature>
<dbReference type="PANTHER" id="PTHR46233">
    <property type="entry name" value="HYDROXYACYLGLUTATHIONE HYDROLASE GLOC"/>
    <property type="match status" value="1"/>
</dbReference>
<reference evidence="3" key="1">
    <citation type="submission" date="2017-12" db="EMBL/GenBank/DDBJ databases">
        <title>Sequencing the genomes of 1000 Actinobacteria strains.</title>
        <authorList>
            <person name="Klenk H.-P."/>
        </authorList>
    </citation>
    <scope>NUCLEOTIDE SEQUENCE [LARGE SCALE GENOMIC DNA]</scope>
    <source>
        <strain evidence="3">DSM 44228</strain>
    </source>
</reference>
<gene>
    <name evidence="3" type="ORF">A8926_6629</name>
</gene>
<dbReference type="InterPro" id="IPR001279">
    <property type="entry name" value="Metallo-B-lactamas"/>
</dbReference>
<evidence type="ECO:0000256" key="1">
    <source>
        <dbReference type="SAM" id="MobiDB-lite"/>
    </source>
</evidence>
<dbReference type="Proteomes" id="UP000233786">
    <property type="component" value="Unassembled WGS sequence"/>
</dbReference>
<dbReference type="PANTHER" id="PTHR46233:SF4">
    <property type="entry name" value="METALLO-BETA-LACTAMASE DOMAIN-CONTAINING PROTEIN"/>
    <property type="match status" value="1"/>
</dbReference>
<dbReference type="InterPro" id="IPR051453">
    <property type="entry name" value="MBL_Glyoxalase_II"/>
</dbReference>
<sequence>MASPVDHVVTSGTFNLDGGSFDVDNNVWIVGDEHEVLVIDAAHDADVIAEAVRDRRVKAIVCTHAHDDHVNQAPAQAEKFSAPILLNPAEKVLWDKPISERRSVSADLNGPTLSSPPRRAQPVLVSGKRNEREIPTKELAMNLKIVVCMKQDCGVHEVRSRCDGEAAVHR</sequence>
<name>A0A2N3Y6N9_SACSN</name>